<dbReference type="InterPro" id="IPR000717">
    <property type="entry name" value="PCI_dom"/>
</dbReference>
<evidence type="ECO:0000259" key="2">
    <source>
        <dbReference type="PROSITE" id="PS50250"/>
    </source>
</evidence>
<feature type="compositionally biased region" description="Low complexity" evidence="1">
    <location>
        <begin position="90"/>
        <end position="100"/>
    </location>
</feature>
<feature type="compositionally biased region" description="Polar residues" evidence="1">
    <location>
        <begin position="370"/>
        <end position="379"/>
    </location>
</feature>
<feature type="compositionally biased region" description="Polar residues" evidence="1">
    <location>
        <begin position="53"/>
        <end position="89"/>
    </location>
</feature>
<feature type="compositionally biased region" description="Pro residues" evidence="1">
    <location>
        <begin position="214"/>
        <end position="241"/>
    </location>
</feature>
<evidence type="ECO:0000313" key="3">
    <source>
        <dbReference type="EMBL" id="KAK7868176.1"/>
    </source>
</evidence>
<feature type="compositionally biased region" description="Low complexity" evidence="1">
    <location>
        <begin position="188"/>
        <end position="209"/>
    </location>
</feature>
<name>A0AAN9VR93_9ORTH</name>
<gene>
    <name evidence="3" type="ORF">R5R35_003047</name>
</gene>
<organism evidence="3 4">
    <name type="scientific">Gryllus longicercus</name>
    <dbReference type="NCBI Taxonomy" id="2509291"/>
    <lineage>
        <taxon>Eukaryota</taxon>
        <taxon>Metazoa</taxon>
        <taxon>Ecdysozoa</taxon>
        <taxon>Arthropoda</taxon>
        <taxon>Hexapoda</taxon>
        <taxon>Insecta</taxon>
        <taxon>Pterygota</taxon>
        <taxon>Neoptera</taxon>
        <taxon>Polyneoptera</taxon>
        <taxon>Orthoptera</taxon>
        <taxon>Ensifera</taxon>
        <taxon>Gryllidea</taxon>
        <taxon>Grylloidea</taxon>
        <taxon>Gryllidae</taxon>
        <taxon>Gryllinae</taxon>
        <taxon>Gryllus</taxon>
    </lineage>
</organism>
<dbReference type="Pfam" id="PF03399">
    <property type="entry name" value="SAC3_GANP"/>
    <property type="match status" value="1"/>
</dbReference>
<dbReference type="GO" id="GO:0005634">
    <property type="term" value="C:nucleus"/>
    <property type="evidence" value="ECO:0007669"/>
    <property type="project" value="TreeGrafter"/>
</dbReference>
<dbReference type="AlphaFoldDB" id="A0AAN9VR93"/>
<dbReference type="PANTHER" id="PTHR12436">
    <property type="entry name" value="80 KDA MCM3-ASSOCIATED PROTEIN"/>
    <property type="match status" value="1"/>
</dbReference>
<feature type="region of interest" description="Disordered" evidence="1">
    <location>
        <begin position="366"/>
        <end position="480"/>
    </location>
</feature>
<dbReference type="PROSITE" id="PS50250">
    <property type="entry name" value="PCI"/>
    <property type="match status" value="1"/>
</dbReference>
<evidence type="ECO:0000256" key="1">
    <source>
        <dbReference type="SAM" id="MobiDB-lite"/>
    </source>
</evidence>
<feature type="compositionally biased region" description="Basic residues" evidence="1">
    <location>
        <begin position="404"/>
        <end position="415"/>
    </location>
</feature>
<feature type="compositionally biased region" description="Pro residues" evidence="1">
    <location>
        <begin position="112"/>
        <end position="122"/>
    </location>
</feature>
<dbReference type="InterPro" id="IPR005062">
    <property type="entry name" value="SAC3/GANP/THP3_conserved"/>
</dbReference>
<dbReference type="Proteomes" id="UP001378592">
    <property type="component" value="Unassembled WGS sequence"/>
</dbReference>
<feature type="domain" description="PCI" evidence="2">
    <location>
        <begin position="646"/>
        <end position="810"/>
    </location>
</feature>
<dbReference type="EMBL" id="JAZDUA010000099">
    <property type="protein sequence ID" value="KAK7868176.1"/>
    <property type="molecule type" value="Genomic_DNA"/>
</dbReference>
<protein>
    <recommendedName>
        <fullName evidence="2">PCI domain-containing protein</fullName>
    </recommendedName>
</protein>
<accession>A0AAN9VR93</accession>
<dbReference type="InterPro" id="IPR045107">
    <property type="entry name" value="SAC3/GANP/THP3"/>
</dbReference>
<feature type="region of interest" description="Disordered" evidence="1">
    <location>
        <begin position="174"/>
        <end position="272"/>
    </location>
</feature>
<dbReference type="FunFam" id="1.25.40.990:FF:000010">
    <property type="entry name" value="Leukocyte receptor cluster member"/>
    <property type="match status" value="1"/>
</dbReference>
<feature type="region of interest" description="Disordered" evidence="1">
    <location>
        <begin position="53"/>
        <end position="145"/>
    </location>
</feature>
<reference evidence="3 4" key="1">
    <citation type="submission" date="2024-03" db="EMBL/GenBank/DDBJ databases">
        <title>The genome assembly and annotation of the cricket Gryllus longicercus Weissman &amp; Gray.</title>
        <authorList>
            <person name="Szrajer S."/>
            <person name="Gray D."/>
            <person name="Ylla G."/>
        </authorList>
    </citation>
    <scope>NUCLEOTIDE SEQUENCE [LARGE SCALE GENOMIC DNA]</scope>
    <source>
        <strain evidence="3">DAG 2021-001</strain>
        <tissue evidence="3">Whole body minus gut</tissue>
    </source>
</reference>
<dbReference type="Gene3D" id="1.25.40.990">
    <property type="match status" value="1"/>
</dbReference>
<proteinExistence type="predicted"/>
<comment type="caution">
    <text evidence="3">The sequence shown here is derived from an EMBL/GenBank/DDBJ whole genome shotgun (WGS) entry which is preliminary data.</text>
</comment>
<sequence length="810" mass="91361">MGDKCQNPQMPSPWQYPPPYGVYPPYPGQPYGHPGYSYLPHYYYNSGMAFNHNPGQTQNMQHNQNNPIGQAPQNMNQNLMNKSFQSDYGQQNSNSSNNQSDSCEKTTDNEMPPLPPGPPPPLNNHSYQTPPPPGTAPIVRNPFYGQPSNAPYGPIKFNLPMKKAGLGFHVKPFNNMGGGKKKRKKNKNNANNNQFNNSFSNSPSPIPNNVMFMNPPPLPPKEEPVFPPLPPLPAEPCPEPPNDADDKMEISSNKSSEGVPEKSFSSAPTLEERPSINNAESLVVTTPTGQLTDASDWPDSLKNYVNRCYAKCVEAVDKDRVEIILKGKITRAASDGSLWHKNWDNEPLPSLHNERKFEPKKIFQPANLDNLGQRQSPAKQSPIRPKKSGISAALGSRLGGRAYRVPRRSRSRSRSSSRDRSRSPARRRRTRSDSSSSSDDNFKSLRVNKRLGRNGDRLSNKGRNNNKMKGKNKQNNSNKIKSHFYSEYGILGGVTEDLGSSERLQQRAARFNSSLKSSPNTNSPMPVVRRKKPLSFIASMNNMVVMEDTNGEGDWADLHIVGTCQDIEKPYLRLTSAPEASAVRPIEVLKVALQKVQEKWSQSQDYRYVCDQLKSIRQDLTVQGIRDKFTVQVYESHARIALEKGDHEEFNQCQTQLKMLYSEVGGNNKLEFTAYRILYYIFTKNTLDLTTILSSLTMEDKVDECVSHALEVRSAWWLGNYHKFFKLFRQAPRMGGYLIEWFIERERKAALKCMIKSYRPFIPASLVMQELAFDSDEKCLEFLAPFGLTFMDAERTKIDCKASVASINSV</sequence>
<keyword evidence="4" id="KW-1185">Reference proteome</keyword>
<dbReference type="PANTHER" id="PTHR12436:SF4">
    <property type="entry name" value="LEUKOCYTE RECEPTOR CLUSTER MEMBER 8"/>
    <property type="match status" value="1"/>
</dbReference>
<evidence type="ECO:0000313" key="4">
    <source>
        <dbReference type="Proteomes" id="UP001378592"/>
    </source>
</evidence>